<dbReference type="PATRIC" id="fig|123899.6.peg.2575"/>
<dbReference type="GO" id="GO:0002098">
    <property type="term" value="P:tRNA wobble uridine modification"/>
    <property type="evidence" value="ECO:0007669"/>
    <property type="project" value="TreeGrafter"/>
</dbReference>
<dbReference type="STRING" id="123899.SAMEA3906487_02587"/>
<evidence type="ECO:0000256" key="1">
    <source>
        <dbReference type="ARBA" id="ARBA00004141"/>
    </source>
</evidence>
<dbReference type="Pfam" id="PF01926">
    <property type="entry name" value="MMR_HSR1"/>
    <property type="match status" value="1"/>
</dbReference>
<keyword evidence="4" id="KW-0472">Membrane</keyword>
<reference evidence="6 7" key="1">
    <citation type="submission" date="2016-04" db="EMBL/GenBank/DDBJ databases">
        <authorList>
            <consortium name="Pathogen Informatics"/>
        </authorList>
    </citation>
    <scope>NUCLEOTIDE SEQUENCE [LARGE SCALE GENOMIC DNA]</scope>
    <source>
        <strain evidence="6 7">H044680328</strain>
    </source>
</reference>
<organism evidence="6 7">
    <name type="scientific">Bordetella trematum</name>
    <dbReference type="NCBI Taxonomy" id="123899"/>
    <lineage>
        <taxon>Bacteria</taxon>
        <taxon>Pseudomonadati</taxon>
        <taxon>Pseudomonadota</taxon>
        <taxon>Betaproteobacteria</taxon>
        <taxon>Burkholderiales</taxon>
        <taxon>Alcaligenaceae</taxon>
        <taxon>Bordetella</taxon>
    </lineage>
</organism>
<comment type="subcellular location">
    <subcellularLocation>
        <location evidence="1">Membrane</location>
        <topology evidence="1">Multi-pass membrane protein</topology>
    </subcellularLocation>
</comment>
<dbReference type="KEGG" id="btrm:SAMEA390648702587"/>
<dbReference type="RefSeq" id="WP_033534212.1">
    <property type="nucleotide sequence ID" value="NZ_CP016340.1"/>
</dbReference>
<dbReference type="SUPFAM" id="SSF52540">
    <property type="entry name" value="P-loop containing nucleoside triphosphate hydrolases"/>
    <property type="match status" value="1"/>
</dbReference>
<dbReference type="GeneID" id="56590156"/>
<dbReference type="CDD" id="cd00882">
    <property type="entry name" value="Ras_like_GTPase"/>
    <property type="match status" value="1"/>
</dbReference>
<dbReference type="PANTHER" id="PTHR42714">
    <property type="entry name" value="TRNA MODIFICATION GTPASE GTPBP3"/>
    <property type="match status" value="1"/>
</dbReference>
<evidence type="ECO:0000256" key="2">
    <source>
        <dbReference type="ARBA" id="ARBA00022692"/>
    </source>
</evidence>
<evidence type="ECO:0000259" key="5">
    <source>
        <dbReference type="Pfam" id="PF01926"/>
    </source>
</evidence>
<sequence length="360" mass="38128">MHEDIATLVKDSLAKARKQIGHANVLIAGKTGVGKSTLVNAIFQGELATTGIGRPVTQNTREYRKDGIPLTIIDTKGIEAGAYQQTRSQLEEALRTRNASRDAGQHVHVAWLCIAEDSRRVEQAEIDLLALLEKYRIPTVVVITKARSDNGFRAEVEKLLPGARQFVRVRALREELDDGPVLEPMGLRQLVEVTAQLFPDGHKNAFVAAQKVDLQHKVERSHVAVGTAALAAGTVGATPIPFADAVGIVPVQVTMIVTISGIFGLKLSESFVTTLVATAVTTVGGTLAGRAAVGSLLKLIPGVGSVVGGAVSAATAAALTTAFGEAYILTLRKLFAAKMPAEISAEEVAREFVHTLKAPK</sequence>
<dbReference type="InterPro" id="IPR006073">
    <property type="entry name" value="GTP-bd"/>
</dbReference>
<protein>
    <submittedName>
        <fullName evidence="6">GTP-binding protein Der</fullName>
    </submittedName>
</protein>
<dbReference type="AlphaFoldDB" id="A0A157N307"/>
<dbReference type="InterPro" id="IPR021147">
    <property type="entry name" value="DUF697"/>
</dbReference>
<feature type="domain" description="G" evidence="5">
    <location>
        <begin position="25"/>
        <end position="145"/>
    </location>
</feature>
<dbReference type="PANTHER" id="PTHR42714:SF2">
    <property type="entry name" value="TRNA MODIFICATION GTPASE GTPBP3, MITOCHONDRIAL"/>
    <property type="match status" value="1"/>
</dbReference>
<evidence type="ECO:0000256" key="4">
    <source>
        <dbReference type="ARBA" id="ARBA00023136"/>
    </source>
</evidence>
<accession>A0A157N307</accession>
<dbReference type="Proteomes" id="UP000076825">
    <property type="component" value="Chromosome 1"/>
</dbReference>
<dbReference type="OrthoDB" id="9255830at2"/>
<dbReference type="eggNOG" id="COG3597">
    <property type="taxonomic scope" value="Bacteria"/>
</dbReference>
<dbReference type="GO" id="GO:0005829">
    <property type="term" value="C:cytosol"/>
    <property type="evidence" value="ECO:0007669"/>
    <property type="project" value="TreeGrafter"/>
</dbReference>
<evidence type="ECO:0000313" key="6">
    <source>
        <dbReference type="EMBL" id="SAI71027.1"/>
    </source>
</evidence>
<dbReference type="EMBL" id="LT546645">
    <property type="protein sequence ID" value="SAI71027.1"/>
    <property type="molecule type" value="Genomic_DNA"/>
</dbReference>
<dbReference type="GO" id="GO:0030488">
    <property type="term" value="P:tRNA methylation"/>
    <property type="evidence" value="ECO:0007669"/>
    <property type="project" value="TreeGrafter"/>
</dbReference>
<keyword evidence="3" id="KW-1133">Transmembrane helix</keyword>
<dbReference type="eggNOG" id="COG3596">
    <property type="taxonomic scope" value="Bacteria"/>
</dbReference>
<keyword evidence="2" id="KW-0812">Transmembrane</keyword>
<dbReference type="InterPro" id="IPR027417">
    <property type="entry name" value="P-loop_NTPase"/>
</dbReference>
<gene>
    <name evidence="6" type="ORF">SAMEA3906487_02587</name>
</gene>
<evidence type="ECO:0000313" key="7">
    <source>
        <dbReference type="Proteomes" id="UP000076825"/>
    </source>
</evidence>
<dbReference type="Pfam" id="PF05128">
    <property type="entry name" value="DUF697"/>
    <property type="match status" value="1"/>
</dbReference>
<proteinExistence type="predicted"/>
<dbReference type="GO" id="GO:0005525">
    <property type="term" value="F:GTP binding"/>
    <property type="evidence" value="ECO:0007669"/>
    <property type="project" value="InterPro"/>
</dbReference>
<keyword evidence="7" id="KW-1185">Reference proteome</keyword>
<dbReference type="GO" id="GO:0016020">
    <property type="term" value="C:membrane"/>
    <property type="evidence" value="ECO:0007669"/>
    <property type="project" value="UniProtKB-SubCell"/>
</dbReference>
<name>A0A157N307_9BORD</name>
<evidence type="ECO:0000256" key="3">
    <source>
        <dbReference type="ARBA" id="ARBA00022989"/>
    </source>
</evidence>
<dbReference type="Gene3D" id="3.40.50.300">
    <property type="entry name" value="P-loop containing nucleotide triphosphate hydrolases"/>
    <property type="match status" value="1"/>
</dbReference>